<evidence type="ECO:0000256" key="3">
    <source>
        <dbReference type="ARBA" id="ARBA00022475"/>
    </source>
</evidence>
<evidence type="ECO:0000256" key="2">
    <source>
        <dbReference type="ARBA" id="ARBA00022448"/>
    </source>
</evidence>
<feature type="transmembrane region" description="Helical" evidence="9">
    <location>
        <begin position="228"/>
        <end position="246"/>
    </location>
</feature>
<keyword evidence="2" id="KW-0813">Transport</keyword>
<feature type="transmembrane region" description="Helical" evidence="9">
    <location>
        <begin position="354"/>
        <end position="373"/>
    </location>
</feature>
<keyword evidence="12" id="KW-1185">Reference proteome</keyword>
<evidence type="ECO:0000256" key="4">
    <source>
        <dbReference type="ARBA" id="ARBA00022692"/>
    </source>
</evidence>
<feature type="compositionally biased region" description="Basic and acidic residues" evidence="8">
    <location>
        <begin position="516"/>
        <end position="527"/>
    </location>
</feature>
<feature type="transmembrane region" description="Helical" evidence="9">
    <location>
        <begin position="106"/>
        <end position="127"/>
    </location>
</feature>
<evidence type="ECO:0000256" key="1">
    <source>
        <dbReference type="ARBA" id="ARBA00004651"/>
    </source>
</evidence>
<dbReference type="RefSeq" id="WP_066885391.1">
    <property type="nucleotide sequence ID" value="NZ_JYIJ01000016.1"/>
</dbReference>
<dbReference type="GO" id="GO:0046677">
    <property type="term" value="P:response to antibiotic"/>
    <property type="evidence" value="ECO:0007669"/>
    <property type="project" value="UniProtKB-KW"/>
</dbReference>
<feature type="transmembrane region" description="Helical" evidence="9">
    <location>
        <begin position="77"/>
        <end position="94"/>
    </location>
</feature>
<evidence type="ECO:0000313" key="12">
    <source>
        <dbReference type="Proteomes" id="UP000070188"/>
    </source>
</evidence>
<dbReference type="GO" id="GO:0005886">
    <property type="term" value="C:plasma membrane"/>
    <property type="evidence" value="ECO:0007669"/>
    <property type="project" value="UniProtKB-SubCell"/>
</dbReference>
<feature type="transmembrane region" description="Helical" evidence="9">
    <location>
        <begin position="46"/>
        <end position="65"/>
    </location>
</feature>
<feature type="region of interest" description="Disordered" evidence="8">
    <location>
        <begin position="500"/>
        <end position="527"/>
    </location>
</feature>
<dbReference type="EMBL" id="LAXD01000001">
    <property type="protein sequence ID" value="KWW99656.1"/>
    <property type="molecule type" value="Genomic_DNA"/>
</dbReference>
<keyword evidence="3" id="KW-1003">Cell membrane</keyword>
<organism evidence="11 12">
    <name type="scientific">Carbonactinospora thermoautotrophica</name>
    <dbReference type="NCBI Taxonomy" id="1469144"/>
    <lineage>
        <taxon>Bacteria</taxon>
        <taxon>Bacillati</taxon>
        <taxon>Actinomycetota</taxon>
        <taxon>Actinomycetes</taxon>
        <taxon>Kitasatosporales</taxon>
        <taxon>Carbonactinosporaceae</taxon>
        <taxon>Carbonactinospora</taxon>
    </lineage>
</organism>
<dbReference type="PANTHER" id="PTHR42718">
    <property type="entry name" value="MAJOR FACILITATOR SUPERFAMILY MULTIDRUG TRANSPORTER MFSC"/>
    <property type="match status" value="1"/>
</dbReference>
<reference evidence="12" key="1">
    <citation type="submission" date="2015-04" db="EMBL/GenBank/DDBJ databases">
        <title>Physiological reanalysis, assessment of diazotrophy, and genome sequences of multiple isolates of Streptomyces thermoautotrophicus.</title>
        <authorList>
            <person name="MacKellar D.C."/>
            <person name="Lieber L."/>
            <person name="Norman J."/>
            <person name="Bolger A."/>
            <person name="Tobin C."/>
            <person name="Murray J.W."/>
            <person name="Chang R."/>
            <person name="Ford T."/>
            <person name="Nguyen P.Q."/>
            <person name="Woodward J."/>
            <person name="Permingeat H."/>
            <person name="Joshi N.S."/>
            <person name="Silver P.A."/>
            <person name="Usadel B."/>
            <person name="Rutherford A.W."/>
            <person name="Friesen M."/>
            <person name="Prell J."/>
        </authorList>
    </citation>
    <scope>NUCLEOTIDE SEQUENCE [LARGE SCALE GENOMIC DNA]</scope>
    <source>
        <strain evidence="12">H1</strain>
    </source>
</reference>
<proteinExistence type="predicted"/>
<dbReference type="NCBIfam" id="TIGR00711">
    <property type="entry name" value="efflux_EmrB"/>
    <property type="match status" value="1"/>
</dbReference>
<comment type="caution">
    <text evidence="11">The sequence shown here is derived from an EMBL/GenBank/DDBJ whole genome shotgun (WGS) entry which is preliminary data.</text>
</comment>
<dbReference type="STRING" id="1469144.LI90_1295"/>
<evidence type="ECO:0000256" key="8">
    <source>
        <dbReference type="SAM" id="MobiDB-lite"/>
    </source>
</evidence>
<feature type="transmembrane region" description="Helical" evidence="9">
    <location>
        <begin position="330"/>
        <end position="348"/>
    </location>
</feature>
<dbReference type="OrthoDB" id="9781469at2"/>
<gene>
    <name evidence="11" type="ORF">LI90_1295</name>
</gene>
<keyword evidence="4 9" id="KW-0812">Transmembrane</keyword>
<dbReference type="Gene3D" id="1.20.1250.20">
    <property type="entry name" value="MFS general substrate transporter like domains"/>
    <property type="match status" value="1"/>
</dbReference>
<dbReference type="SUPFAM" id="SSF103473">
    <property type="entry name" value="MFS general substrate transporter"/>
    <property type="match status" value="1"/>
</dbReference>
<dbReference type="PRINTS" id="PR01036">
    <property type="entry name" value="TCRTETB"/>
</dbReference>
<dbReference type="Proteomes" id="UP000070188">
    <property type="component" value="Unassembled WGS sequence"/>
</dbReference>
<comment type="subcellular location">
    <subcellularLocation>
        <location evidence="1">Cell membrane</location>
        <topology evidence="1">Multi-pass membrane protein</topology>
    </subcellularLocation>
</comment>
<dbReference type="InterPro" id="IPR004638">
    <property type="entry name" value="EmrB-like"/>
</dbReference>
<feature type="transmembrane region" description="Helical" evidence="9">
    <location>
        <begin position="164"/>
        <end position="185"/>
    </location>
</feature>
<protein>
    <submittedName>
        <fullName evidence="11">Putative integral membrane efflux protein</fullName>
    </submittedName>
</protein>
<accession>A0A132MP66</accession>
<name>A0A132MP66_9ACTN</name>
<dbReference type="Gene3D" id="1.20.1720.10">
    <property type="entry name" value="Multidrug resistance protein D"/>
    <property type="match status" value="1"/>
</dbReference>
<dbReference type="PROSITE" id="PS50850">
    <property type="entry name" value="MFS"/>
    <property type="match status" value="1"/>
</dbReference>
<feature type="transmembrane region" description="Helical" evidence="9">
    <location>
        <begin position="197"/>
        <end position="216"/>
    </location>
</feature>
<dbReference type="PATRIC" id="fig|1469144.10.peg.1427"/>
<dbReference type="PANTHER" id="PTHR42718:SF42">
    <property type="entry name" value="EXPORT PROTEIN"/>
    <property type="match status" value="1"/>
</dbReference>
<keyword evidence="6 9" id="KW-0472">Membrane</keyword>
<evidence type="ECO:0000313" key="11">
    <source>
        <dbReference type="EMBL" id="KWW99656.1"/>
    </source>
</evidence>
<dbReference type="InterPro" id="IPR011701">
    <property type="entry name" value="MFS"/>
</dbReference>
<dbReference type="AlphaFoldDB" id="A0A132MP66"/>
<dbReference type="InterPro" id="IPR036259">
    <property type="entry name" value="MFS_trans_sf"/>
</dbReference>
<evidence type="ECO:0000256" key="6">
    <source>
        <dbReference type="ARBA" id="ARBA00023136"/>
    </source>
</evidence>
<dbReference type="GO" id="GO:0022857">
    <property type="term" value="F:transmembrane transporter activity"/>
    <property type="evidence" value="ECO:0007669"/>
    <property type="project" value="InterPro"/>
</dbReference>
<dbReference type="InterPro" id="IPR020846">
    <property type="entry name" value="MFS_dom"/>
</dbReference>
<evidence type="ECO:0000256" key="5">
    <source>
        <dbReference type="ARBA" id="ARBA00022989"/>
    </source>
</evidence>
<feature type="transmembrane region" description="Helical" evidence="9">
    <location>
        <begin position="267"/>
        <end position="290"/>
    </location>
</feature>
<evidence type="ECO:0000259" key="10">
    <source>
        <dbReference type="PROSITE" id="PS50850"/>
    </source>
</evidence>
<evidence type="ECO:0000256" key="7">
    <source>
        <dbReference type="ARBA" id="ARBA00023251"/>
    </source>
</evidence>
<sequence>MDRTYRLRWGTLAVLCLSLLLIGLDNTVLNVALPTLQRDLDASASELQWIVDAYTLIFAGLLLTAGSWGDKYGRRRALALGLLVFSAAAAWGANCDSPRELIAARSVMGLGGALVMPSTLSILTNVFTDPAERKRAIGVWAGVSGIGIAIGPALGGWLLEHYAWSSVFWINVPVAGLALLLTPLLVRESRDPRAPRLDLGGATLSTAGLSLLVWAIIEAPDRGWGDRWVVGGFVVAAAVLALFALWERRVREPMLDVSFFRNPRFSVPAISVTLLFFALFGSVFFLSIHIQSVMGYSPLEAGLRILPIAASLAPSAPLAMLFAQRIGEKIPVVVGMTVIAGAFGLLSRTTVDSGYGHVLVFLLLLGFGIGFAMSPATEAVMGALPRAKAGVGSAVNDTTRQVGGALGVAVLGSILNSVYTGRMEEKVAGLPPAAAEAARDNLQAAVAVAGELPVPSVAQRLVTDAQEAFVHAMDVTVLIGAAVALLGAAVTLVWLPHHGEPGDDVPDEPVANGGRAEPDERLMGSRM</sequence>
<dbReference type="CDD" id="cd17321">
    <property type="entry name" value="MFS_MMR_MDR_like"/>
    <property type="match status" value="1"/>
</dbReference>
<feature type="domain" description="Major facilitator superfamily (MFS) profile" evidence="10">
    <location>
        <begin position="11"/>
        <end position="499"/>
    </location>
</feature>
<keyword evidence="7" id="KW-0046">Antibiotic resistance</keyword>
<feature type="transmembrane region" description="Helical" evidence="9">
    <location>
        <begin position="139"/>
        <end position="158"/>
    </location>
</feature>
<evidence type="ECO:0000256" key="9">
    <source>
        <dbReference type="SAM" id="Phobius"/>
    </source>
</evidence>
<feature type="transmembrane region" description="Helical" evidence="9">
    <location>
        <begin position="475"/>
        <end position="495"/>
    </location>
</feature>
<dbReference type="Pfam" id="PF07690">
    <property type="entry name" value="MFS_1"/>
    <property type="match status" value="1"/>
</dbReference>
<keyword evidence="5 9" id="KW-1133">Transmembrane helix</keyword>